<dbReference type="Pfam" id="PF15383">
    <property type="entry name" value="TMEM237"/>
    <property type="match status" value="1"/>
</dbReference>
<keyword evidence="5" id="KW-0970">Cilium biogenesis/degradation</keyword>
<evidence type="ECO:0000256" key="6">
    <source>
        <dbReference type="ARBA" id="ARBA00022989"/>
    </source>
</evidence>
<evidence type="ECO:0000256" key="1">
    <source>
        <dbReference type="ARBA" id="ARBA00004138"/>
    </source>
</evidence>
<evidence type="ECO:0000256" key="4">
    <source>
        <dbReference type="ARBA" id="ARBA00022692"/>
    </source>
</evidence>
<evidence type="ECO:0000256" key="10">
    <source>
        <dbReference type="ARBA" id="ARBA00025631"/>
    </source>
</evidence>
<keyword evidence="4 12" id="KW-0812">Transmembrane</keyword>
<feature type="region of interest" description="Disordered" evidence="11">
    <location>
        <begin position="203"/>
        <end position="230"/>
    </location>
</feature>
<feature type="transmembrane region" description="Helical" evidence="12">
    <location>
        <begin position="340"/>
        <end position="360"/>
    </location>
</feature>
<evidence type="ECO:0008006" key="15">
    <source>
        <dbReference type="Google" id="ProtNLM"/>
    </source>
</evidence>
<gene>
    <name evidence="13" type="ORF">OTU49_000966</name>
</gene>
<evidence type="ECO:0000256" key="8">
    <source>
        <dbReference type="ARBA" id="ARBA00023136"/>
    </source>
</evidence>
<evidence type="ECO:0000256" key="3">
    <source>
        <dbReference type="ARBA" id="ARBA00008783"/>
    </source>
</evidence>
<protein>
    <recommendedName>
        <fullName evidence="15">Transmembrane protein 237</fullName>
    </recommendedName>
</protein>
<evidence type="ECO:0000256" key="11">
    <source>
        <dbReference type="SAM" id="MobiDB-lite"/>
    </source>
</evidence>
<feature type="transmembrane region" description="Helical" evidence="12">
    <location>
        <begin position="372"/>
        <end position="395"/>
    </location>
</feature>
<keyword evidence="6 12" id="KW-1133">Transmembrane helix</keyword>
<comment type="similarity">
    <text evidence="3">Belongs to the TMEM237 family.</text>
</comment>
<evidence type="ECO:0000313" key="13">
    <source>
        <dbReference type="EMBL" id="KAK8744021.1"/>
    </source>
</evidence>
<feature type="region of interest" description="Disordered" evidence="11">
    <location>
        <begin position="1"/>
        <end position="25"/>
    </location>
</feature>
<comment type="function">
    <text evidence="10">Component of the transition zone in primary cilia. Required for ciliogenesis.</text>
</comment>
<dbReference type="GO" id="GO:0016020">
    <property type="term" value="C:membrane"/>
    <property type="evidence" value="ECO:0007669"/>
    <property type="project" value="UniProtKB-SubCell"/>
</dbReference>
<sequence length="498" mass="56235">MNDLQRVPSAKSIGGSRRRRWEVKSKESFETSLAIEIESPEKKTYRNKKGIKTEPSAESLKEKNSFSNSYRDNTKASFPKAPPQKINEEKDSNDTDLLSSRISALLDEASVTVKDTKRRSAKQKDKQQKSEPDLDTNKNRENNFQYQEEKRPTRDNVSEDYIIDNLKIKPLKGNDKAQILNDKFETKSLKVADIPLMKNEYEESDYVASAPPLPSDEEETPKNKKHKKKRDSTLLLVTNANEESYISLQLKEMDDDIINVTKEDKDCPLSVPKLIFAASTSHPLNNISTIYHEKLGGFVVARNEFNGVRRKNEDLHDVSQVPTRSSHAIFLQGGFRTFSVLSQGLLAGITLAHCLLIFLLDKDPMKVPGLLYPSSLAHAFFALIIFLTTICLVAACDRSDLIGTGVFSGHGIKVPWTTAFYISSLVLSLVAIRTENVLINFQVYQSSGFSEKEVTELVMWWRWVCVARSSLAVLAWLAVVPDPHTDALLDFIQEFNRS</sequence>
<accession>A0AAW0XY05</accession>
<organism evidence="13 14">
    <name type="scientific">Cherax quadricarinatus</name>
    <name type="common">Australian red claw crayfish</name>
    <dbReference type="NCBI Taxonomy" id="27406"/>
    <lineage>
        <taxon>Eukaryota</taxon>
        <taxon>Metazoa</taxon>
        <taxon>Ecdysozoa</taxon>
        <taxon>Arthropoda</taxon>
        <taxon>Crustacea</taxon>
        <taxon>Multicrustacea</taxon>
        <taxon>Malacostraca</taxon>
        <taxon>Eumalacostraca</taxon>
        <taxon>Eucarida</taxon>
        <taxon>Decapoda</taxon>
        <taxon>Pleocyemata</taxon>
        <taxon>Astacidea</taxon>
        <taxon>Parastacoidea</taxon>
        <taxon>Parastacidae</taxon>
        <taxon>Cherax</taxon>
    </lineage>
</organism>
<evidence type="ECO:0000256" key="9">
    <source>
        <dbReference type="ARBA" id="ARBA00023273"/>
    </source>
</evidence>
<proteinExistence type="inferred from homology"/>
<dbReference type="PANTHER" id="PTHR28388:SF1">
    <property type="entry name" value="TRANSMEMBRANE PROTEIN 237"/>
    <property type="match status" value="1"/>
</dbReference>
<feature type="compositionally biased region" description="Basic and acidic residues" evidence="11">
    <location>
        <begin position="122"/>
        <end position="156"/>
    </location>
</feature>
<name>A0AAW0XY05_CHEQU</name>
<evidence type="ECO:0000256" key="2">
    <source>
        <dbReference type="ARBA" id="ARBA00004141"/>
    </source>
</evidence>
<feature type="transmembrane region" description="Helical" evidence="12">
    <location>
        <begin position="415"/>
        <end position="432"/>
    </location>
</feature>
<dbReference type="InterPro" id="IPR029409">
    <property type="entry name" value="TMEM237"/>
</dbReference>
<keyword evidence="7" id="KW-0969">Cilium</keyword>
<dbReference type="AlphaFoldDB" id="A0AAW0XY05"/>
<dbReference type="GO" id="GO:0060271">
    <property type="term" value="P:cilium assembly"/>
    <property type="evidence" value="ECO:0007669"/>
    <property type="project" value="TreeGrafter"/>
</dbReference>
<evidence type="ECO:0000256" key="5">
    <source>
        <dbReference type="ARBA" id="ARBA00022794"/>
    </source>
</evidence>
<reference evidence="13 14" key="1">
    <citation type="journal article" date="2024" name="BMC Genomics">
        <title>Genome assembly of redclaw crayfish (Cherax quadricarinatus) provides insights into its immune adaptation and hypoxia tolerance.</title>
        <authorList>
            <person name="Liu Z."/>
            <person name="Zheng J."/>
            <person name="Li H."/>
            <person name="Fang K."/>
            <person name="Wang S."/>
            <person name="He J."/>
            <person name="Zhou D."/>
            <person name="Weng S."/>
            <person name="Chi M."/>
            <person name="Gu Z."/>
            <person name="He J."/>
            <person name="Li F."/>
            <person name="Wang M."/>
        </authorList>
    </citation>
    <scope>NUCLEOTIDE SEQUENCE [LARGE SCALE GENOMIC DNA]</scope>
    <source>
        <strain evidence="13">ZL_2023a</strain>
    </source>
</reference>
<keyword evidence="9" id="KW-0966">Cell projection</keyword>
<dbReference type="EMBL" id="JARKIK010000023">
    <property type="protein sequence ID" value="KAK8744021.1"/>
    <property type="molecule type" value="Genomic_DNA"/>
</dbReference>
<evidence type="ECO:0000256" key="7">
    <source>
        <dbReference type="ARBA" id="ARBA00023069"/>
    </source>
</evidence>
<keyword evidence="14" id="KW-1185">Reference proteome</keyword>
<dbReference type="GO" id="GO:0035869">
    <property type="term" value="C:ciliary transition zone"/>
    <property type="evidence" value="ECO:0007669"/>
    <property type="project" value="TreeGrafter"/>
</dbReference>
<feature type="region of interest" description="Disordered" evidence="11">
    <location>
        <begin position="44"/>
        <end position="156"/>
    </location>
</feature>
<dbReference type="PANTHER" id="PTHR28388">
    <property type="entry name" value="TRANSMEMBRANE PROTEIN 237"/>
    <property type="match status" value="1"/>
</dbReference>
<keyword evidence="8 12" id="KW-0472">Membrane</keyword>
<evidence type="ECO:0000313" key="14">
    <source>
        <dbReference type="Proteomes" id="UP001445076"/>
    </source>
</evidence>
<dbReference type="Proteomes" id="UP001445076">
    <property type="component" value="Unassembled WGS sequence"/>
</dbReference>
<evidence type="ECO:0000256" key="12">
    <source>
        <dbReference type="SAM" id="Phobius"/>
    </source>
</evidence>
<comment type="caution">
    <text evidence="13">The sequence shown here is derived from an EMBL/GenBank/DDBJ whole genome shotgun (WGS) entry which is preliminary data.</text>
</comment>
<comment type="subcellular location">
    <subcellularLocation>
        <location evidence="1">Cell projection</location>
        <location evidence="1">Cilium</location>
    </subcellularLocation>
    <subcellularLocation>
        <location evidence="2">Membrane</location>
        <topology evidence="2">Multi-pass membrane protein</topology>
    </subcellularLocation>
</comment>